<reference evidence="1 2" key="1">
    <citation type="journal article" date="2018" name="Nat. Ecol. Evol.">
        <title>Pezizomycetes genomes reveal the molecular basis of ectomycorrhizal truffle lifestyle.</title>
        <authorList>
            <person name="Murat C."/>
            <person name="Payen T."/>
            <person name="Noel B."/>
            <person name="Kuo A."/>
            <person name="Morin E."/>
            <person name="Chen J."/>
            <person name="Kohler A."/>
            <person name="Krizsan K."/>
            <person name="Balestrini R."/>
            <person name="Da Silva C."/>
            <person name="Montanini B."/>
            <person name="Hainaut M."/>
            <person name="Levati E."/>
            <person name="Barry K.W."/>
            <person name="Belfiori B."/>
            <person name="Cichocki N."/>
            <person name="Clum A."/>
            <person name="Dockter R.B."/>
            <person name="Fauchery L."/>
            <person name="Guy J."/>
            <person name="Iotti M."/>
            <person name="Le Tacon F."/>
            <person name="Lindquist E.A."/>
            <person name="Lipzen A."/>
            <person name="Malagnac F."/>
            <person name="Mello A."/>
            <person name="Molinier V."/>
            <person name="Miyauchi S."/>
            <person name="Poulain J."/>
            <person name="Riccioni C."/>
            <person name="Rubini A."/>
            <person name="Sitrit Y."/>
            <person name="Splivallo R."/>
            <person name="Traeger S."/>
            <person name="Wang M."/>
            <person name="Zifcakova L."/>
            <person name="Wipf D."/>
            <person name="Zambonelli A."/>
            <person name="Paolocci F."/>
            <person name="Nowrousian M."/>
            <person name="Ottonello S."/>
            <person name="Baldrian P."/>
            <person name="Spatafora J.W."/>
            <person name="Henrissat B."/>
            <person name="Nagy L.G."/>
            <person name="Aury J.M."/>
            <person name="Wincker P."/>
            <person name="Grigoriev I.V."/>
            <person name="Bonfante P."/>
            <person name="Martin F.M."/>
        </authorList>
    </citation>
    <scope>NUCLEOTIDE SEQUENCE [LARGE SCALE GENOMIC DNA]</scope>
    <source>
        <strain evidence="1 2">ATCC MYA-4762</strain>
    </source>
</reference>
<dbReference type="Proteomes" id="UP000267821">
    <property type="component" value="Unassembled WGS sequence"/>
</dbReference>
<protein>
    <submittedName>
        <fullName evidence="1">Uncharacterized protein</fullName>
    </submittedName>
</protein>
<dbReference type="InParanoid" id="A0A3N4LPX8"/>
<evidence type="ECO:0000313" key="2">
    <source>
        <dbReference type="Proteomes" id="UP000267821"/>
    </source>
</evidence>
<organism evidence="1 2">
    <name type="scientific">Terfezia boudieri ATCC MYA-4762</name>
    <dbReference type="NCBI Taxonomy" id="1051890"/>
    <lineage>
        <taxon>Eukaryota</taxon>
        <taxon>Fungi</taxon>
        <taxon>Dikarya</taxon>
        <taxon>Ascomycota</taxon>
        <taxon>Pezizomycotina</taxon>
        <taxon>Pezizomycetes</taxon>
        <taxon>Pezizales</taxon>
        <taxon>Pezizaceae</taxon>
        <taxon>Terfezia</taxon>
    </lineage>
</organism>
<accession>A0A3N4LPX8</accession>
<keyword evidence="2" id="KW-1185">Reference proteome</keyword>
<sequence length="59" mass="6652">MVGESSSSTAAHTLTSSVLIEYIRFKAMAERNRRKVVESFIVKPKPHIIQKTPFVYPSS</sequence>
<gene>
    <name evidence="1" type="ORF">L211DRAFT_285799</name>
</gene>
<dbReference type="EMBL" id="ML121547">
    <property type="protein sequence ID" value="RPB23342.1"/>
    <property type="molecule type" value="Genomic_DNA"/>
</dbReference>
<evidence type="ECO:0000313" key="1">
    <source>
        <dbReference type="EMBL" id="RPB23342.1"/>
    </source>
</evidence>
<name>A0A3N4LPX8_9PEZI</name>
<dbReference type="AlphaFoldDB" id="A0A3N4LPX8"/>
<proteinExistence type="predicted"/>